<dbReference type="Proteomes" id="UP000297555">
    <property type="component" value="Unassembled WGS sequence"/>
</dbReference>
<dbReference type="AlphaFoldDB" id="A0A4Y8VKK1"/>
<feature type="domain" description="DUF6966" evidence="1">
    <location>
        <begin position="27"/>
        <end position="71"/>
    </location>
</feature>
<proteinExistence type="predicted"/>
<dbReference type="InterPro" id="IPR054239">
    <property type="entry name" value="DUF6966"/>
</dbReference>
<protein>
    <recommendedName>
        <fullName evidence="1">DUF6966 domain-containing protein</fullName>
    </recommendedName>
</protein>
<gene>
    <name evidence="2" type="ORF">E4J90_11805</name>
</gene>
<dbReference type="Pfam" id="PF22294">
    <property type="entry name" value="DUF6966"/>
    <property type="match status" value="1"/>
</dbReference>
<organism evidence="2 3">
    <name type="scientific">Pseudomonas kribbensis</name>
    <dbReference type="NCBI Taxonomy" id="1628086"/>
    <lineage>
        <taxon>Bacteria</taxon>
        <taxon>Pseudomonadati</taxon>
        <taxon>Pseudomonadota</taxon>
        <taxon>Gammaproteobacteria</taxon>
        <taxon>Pseudomonadales</taxon>
        <taxon>Pseudomonadaceae</taxon>
        <taxon>Pseudomonas</taxon>
    </lineage>
</organism>
<accession>A0A4Y8VKK1</accession>
<dbReference type="RefSeq" id="WP_134826458.1">
    <property type="nucleotide sequence ID" value="NZ_SPDQ01000013.1"/>
</dbReference>
<sequence>MNLKDIDLTLKRMIELLRGVGGGRVVGWAAALEGVREDFHSDPKYASSKLVSMYGGMGSLSDLVLYSGGQALVVENNEFDMLRSRLYKLVKS</sequence>
<dbReference type="EMBL" id="SPDQ01000013">
    <property type="protein sequence ID" value="TFH80936.1"/>
    <property type="molecule type" value="Genomic_DNA"/>
</dbReference>
<dbReference type="OrthoDB" id="1449298at2"/>
<evidence type="ECO:0000313" key="3">
    <source>
        <dbReference type="Proteomes" id="UP000297555"/>
    </source>
</evidence>
<reference evidence="2 3" key="1">
    <citation type="submission" date="2019-03" db="EMBL/GenBank/DDBJ databases">
        <title>Draft genome sequence of humic substances-degrading Pseudomonas kribbensis CHA-19 from forest soil.</title>
        <authorList>
            <person name="Kim D."/>
        </authorList>
    </citation>
    <scope>NUCLEOTIDE SEQUENCE [LARGE SCALE GENOMIC DNA]</scope>
    <source>
        <strain evidence="2 3">CHA-19</strain>
    </source>
</reference>
<evidence type="ECO:0000313" key="2">
    <source>
        <dbReference type="EMBL" id="TFH80936.1"/>
    </source>
</evidence>
<evidence type="ECO:0000259" key="1">
    <source>
        <dbReference type="Pfam" id="PF22294"/>
    </source>
</evidence>
<name>A0A4Y8VKK1_9PSED</name>
<comment type="caution">
    <text evidence="2">The sequence shown here is derived from an EMBL/GenBank/DDBJ whole genome shotgun (WGS) entry which is preliminary data.</text>
</comment>